<evidence type="ECO:0000313" key="1">
    <source>
        <dbReference type="EMBL" id="KKL19706.1"/>
    </source>
</evidence>
<accession>A0A0F9DPX5</accession>
<comment type="caution">
    <text evidence="1">The sequence shown here is derived from an EMBL/GenBank/DDBJ whole genome shotgun (WGS) entry which is preliminary data.</text>
</comment>
<dbReference type="EMBL" id="LAZR01038380">
    <property type="protein sequence ID" value="KKL19706.1"/>
    <property type="molecule type" value="Genomic_DNA"/>
</dbReference>
<reference evidence="1" key="1">
    <citation type="journal article" date="2015" name="Nature">
        <title>Complex archaea that bridge the gap between prokaryotes and eukaryotes.</title>
        <authorList>
            <person name="Spang A."/>
            <person name="Saw J.H."/>
            <person name="Jorgensen S.L."/>
            <person name="Zaremba-Niedzwiedzka K."/>
            <person name="Martijn J."/>
            <person name="Lind A.E."/>
            <person name="van Eijk R."/>
            <person name="Schleper C."/>
            <person name="Guy L."/>
            <person name="Ettema T.J."/>
        </authorList>
    </citation>
    <scope>NUCLEOTIDE SEQUENCE</scope>
</reference>
<dbReference type="AlphaFoldDB" id="A0A0F9DPX5"/>
<gene>
    <name evidence="1" type="ORF">LCGC14_2462760</name>
</gene>
<name>A0A0F9DPX5_9ZZZZ</name>
<sequence length="82" mass="9258">MSVMSDLEHELKRWDQGLMPMRMESLMEVARKVANPDLEAMARLLAGMNGFEFDDFDISYRQGWLTKAKTLFDAAIGGISDG</sequence>
<proteinExistence type="predicted"/>
<protein>
    <submittedName>
        <fullName evidence="1">Uncharacterized protein</fullName>
    </submittedName>
</protein>
<organism evidence="1">
    <name type="scientific">marine sediment metagenome</name>
    <dbReference type="NCBI Taxonomy" id="412755"/>
    <lineage>
        <taxon>unclassified sequences</taxon>
        <taxon>metagenomes</taxon>
        <taxon>ecological metagenomes</taxon>
    </lineage>
</organism>